<name>A0A9X1D7H9_9HYPH</name>
<dbReference type="Proteomes" id="UP001138921">
    <property type="component" value="Unassembled WGS sequence"/>
</dbReference>
<evidence type="ECO:0000313" key="3">
    <source>
        <dbReference type="Proteomes" id="UP001138921"/>
    </source>
</evidence>
<evidence type="ECO:0000256" key="1">
    <source>
        <dbReference type="SAM" id="Phobius"/>
    </source>
</evidence>
<feature type="transmembrane region" description="Helical" evidence="1">
    <location>
        <begin position="21"/>
        <end position="40"/>
    </location>
</feature>
<proteinExistence type="predicted"/>
<accession>A0A9X1D7H9</accession>
<keyword evidence="1" id="KW-1133">Transmembrane helix</keyword>
<keyword evidence="3" id="KW-1185">Reference proteome</keyword>
<keyword evidence="1" id="KW-0472">Membrane</keyword>
<reference evidence="2" key="2">
    <citation type="submission" date="2021-03" db="EMBL/GenBank/DDBJ databases">
        <authorList>
            <person name="Artuso I."/>
            <person name="Turrini P."/>
            <person name="Pirolo M."/>
            <person name="Lugli G.A."/>
            <person name="Ventura M."/>
            <person name="Visca P."/>
        </authorList>
    </citation>
    <scope>NUCLEOTIDE SEQUENCE</scope>
    <source>
        <strain evidence="2">LMG 26462</strain>
    </source>
</reference>
<evidence type="ECO:0000313" key="2">
    <source>
        <dbReference type="EMBL" id="MBT1159287.1"/>
    </source>
</evidence>
<comment type="caution">
    <text evidence="2">The sequence shown here is derived from an EMBL/GenBank/DDBJ whole genome shotgun (WGS) entry which is preliminary data.</text>
</comment>
<reference evidence="2" key="1">
    <citation type="journal article" date="2021" name="Microorganisms">
        <title>Phylogenomic Reconstruction and Metabolic Potential of the Genus Aminobacter.</title>
        <authorList>
            <person name="Artuso I."/>
            <person name="Turrini P."/>
            <person name="Pirolo M."/>
            <person name="Lugli G.A."/>
            <person name="Ventura M."/>
            <person name="Visca P."/>
        </authorList>
    </citation>
    <scope>NUCLEOTIDE SEQUENCE</scope>
    <source>
        <strain evidence="2">LMG 26462</strain>
    </source>
</reference>
<sequence>MDDERKTTSDRWVPLKCLANVALLFAPIAIGLGILVMVSADNDRDVDPVVTSTIQQR</sequence>
<gene>
    <name evidence="2" type="ORF">J1C56_27285</name>
</gene>
<evidence type="ECO:0008006" key="4">
    <source>
        <dbReference type="Google" id="ProtNLM"/>
    </source>
</evidence>
<dbReference type="EMBL" id="JAFLWW010000011">
    <property type="protein sequence ID" value="MBT1159287.1"/>
    <property type="molecule type" value="Genomic_DNA"/>
</dbReference>
<dbReference type="RefSeq" id="WP_214393146.1">
    <property type="nucleotide sequence ID" value="NZ_JAFLWW010000011.1"/>
</dbReference>
<organism evidence="2 3">
    <name type="scientific">Aminobacter anthyllidis</name>
    <dbReference type="NCBI Taxonomy" id="1035067"/>
    <lineage>
        <taxon>Bacteria</taxon>
        <taxon>Pseudomonadati</taxon>
        <taxon>Pseudomonadota</taxon>
        <taxon>Alphaproteobacteria</taxon>
        <taxon>Hyphomicrobiales</taxon>
        <taxon>Phyllobacteriaceae</taxon>
        <taxon>Aminobacter</taxon>
    </lineage>
</organism>
<dbReference type="AlphaFoldDB" id="A0A9X1D7H9"/>
<protein>
    <recommendedName>
        <fullName evidence="4">Transmembrane protein</fullName>
    </recommendedName>
</protein>
<keyword evidence="1" id="KW-0812">Transmembrane</keyword>